<dbReference type="AlphaFoldDB" id="A0AAN0KDW4"/>
<dbReference type="PANTHER" id="PTHR34853">
    <property type="match status" value="1"/>
</dbReference>
<evidence type="ECO:0000313" key="3">
    <source>
        <dbReference type="Proteomes" id="UP001431656"/>
    </source>
</evidence>
<gene>
    <name evidence="2" type="ORF">brsh051_00090</name>
</gene>
<feature type="transmembrane region" description="Helical" evidence="1">
    <location>
        <begin position="146"/>
        <end position="166"/>
    </location>
</feature>
<dbReference type="InterPro" id="IPR029058">
    <property type="entry name" value="AB_hydrolase_fold"/>
</dbReference>
<organism evidence="2 3">
    <name type="scientific">Brooklawnia propionicigenes</name>
    <dbReference type="NCBI Taxonomy" id="3041175"/>
    <lineage>
        <taxon>Bacteria</taxon>
        <taxon>Bacillati</taxon>
        <taxon>Actinomycetota</taxon>
        <taxon>Actinomycetes</taxon>
        <taxon>Propionibacteriales</taxon>
        <taxon>Propionibacteriaceae</taxon>
        <taxon>Brooklawnia</taxon>
    </lineage>
</organism>
<feature type="transmembrane region" description="Helical" evidence="1">
    <location>
        <begin position="66"/>
        <end position="85"/>
    </location>
</feature>
<dbReference type="Gene3D" id="1.10.260.130">
    <property type="match status" value="1"/>
</dbReference>
<proteinExistence type="predicted"/>
<dbReference type="Pfam" id="PF03583">
    <property type="entry name" value="LIP"/>
    <property type="match status" value="1"/>
</dbReference>
<accession>A0AAN0KDW4</accession>
<evidence type="ECO:0000313" key="2">
    <source>
        <dbReference type="EMBL" id="BEH00728.1"/>
    </source>
</evidence>
<name>A0AAN0KDW4_9ACTN</name>
<keyword evidence="1" id="KW-1133">Transmembrane helix</keyword>
<dbReference type="SUPFAM" id="SSF53474">
    <property type="entry name" value="alpha/beta-Hydrolases"/>
    <property type="match status" value="1"/>
</dbReference>
<keyword evidence="3" id="KW-1185">Reference proteome</keyword>
<dbReference type="KEGG" id="broo:brsh051_00090"/>
<dbReference type="GO" id="GO:0004806">
    <property type="term" value="F:triacylglycerol lipase activity"/>
    <property type="evidence" value="ECO:0007669"/>
    <property type="project" value="InterPro"/>
</dbReference>
<feature type="transmembrane region" description="Helical" evidence="1">
    <location>
        <begin position="39"/>
        <end position="59"/>
    </location>
</feature>
<feature type="transmembrane region" description="Helical" evidence="1">
    <location>
        <begin position="12"/>
        <end position="33"/>
    </location>
</feature>
<dbReference type="Proteomes" id="UP001431656">
    <property type="component" value="Chromosome"/>
</dbReference>
<reference evidence="2" key="1">
    <citation type="journal article" date="2024" name="Int. J. Syst. Evol. Microbiol.">
        <title>Brooklawnia propionicigenes sp. nov., a facultatively anaerobic, propionate-producing bacterium isolated from a methanogenic reactor treating waste from cattle farms.</title>
        <authorList>
            <person name="Akita Y."/>
            <person name="Ueki A."/>
            <person name="Tonouchi A."/>
            <person name="Sugawara Y."/>
            <person name="Honma S."/>
            <person name="Kaku N."/>
            <person name="Ueki K."/>
        </authorList>
    </citation>
    <scope>NUCLEOTIDE SEQUENCE</scope>
    <source>
        <strain evidence="2">SH051</strain>
    </source>
</reference>
<keyword evidence="1" id="KW-0812">Transmembrane</keyword>
<keyword evidence="1" id="KW-0472">Membrane</keyword>
<evidence type="ECO:0000256" key="1">
    <source>
        <dbReference type="SAM" id="Phobius"/>
    </source>
</evidence>
<dbReference type="PANTHER" id="PTHR34853:SF1">
    <property type="entry name" value="LIPASE 5"/>
    <property type="match status" value="1"/>
</dbReference>
<feature type="transmembrane region" description="Helical" evidence="1">
    <location>
        <begin position="187"/>
        <end position="207"/>
    </location>
</feature>
<feature type="transmembrane region" description="Helical" evidence="1">
    <location>
        <begin position="91"/>
        <end position="109"/>
    </location>
</feature>
<dbReference type="EMBL" id="AP028056">
    <property type="protein sequence ID" value="BEH00728.1"/>
    <property type="molecule type" value="Genomic_DNA"/>
</dbReference>
<dbReference type="Gene3D" id="3.40.50.1820">
    <property type="entry name" value="alpha/beta hydrolase"/>
    <property type="match status" value="1"/>
</dbReference>
<protein>
    <recommendedName>
        <fullName evidence="4">Lipase</fullName>
    </recommendedName>
</protein>
<dbReference type="InterPro" id="IPR005152">
    <property type="entry name" value="Lipase_secreted"/>
</dbReference>
<feature type="transmembrane region" description="Helical" evidence="1">
    <location>
        <begin position="121"/>
        <end position="140"/>
    </location>
</feature>
<dbReference type="GO" id="GO:0016042">
    <property type="term" value="P:lipid catabolic process"/>
    <property type="evidence" value="ECO:0007669"/>
    <property type="project" value="InterPro"/>
</dbReference>
<sequence length="583" mass="60476">MDRLRIANRGPAWRILIAACGIALVVGAAVLIVRPLTALTGLVITLSAALVLAGVKVVGSRPRQPWRWIWAVLLVGVAPVLLLLLPSVVRALPGAVAISLVANAGRLAFRGMRSDPLSLRLGQGAYVLANLLVAYLVVAWPDLAAVLLAVGFSAAIGGIGALLLFGAIGPQRSHPRSRPPASAMRRIAGGIVVLAMAIAATTGSILLTAGTARVDDFYTWRGDISATPGHVLRVADYSGEVPAGAAAVRVLYTATYSDGSPALASAVVAYPTSPTDEPRPVLAWQHGTTGVARSCAPSAGPEALTEYAIPGISRAMERGWVVVATDYPGQGTPGRYPYLIGEGEGRATLDAIRAAQQIEDAHASLNAWIWGHSQGGHASLWAAQIVVDYAPEVTIIGVAALSAASDPLMLSERITGGQSTALTRVVISLVLVPYADEYPDVSLASAVHPAGQGIVETFASRCVIERSTLVSVLVASALAWDAPLYRINVVSGPMHERLSQNIADGIVAAPLFLGQGVDDEVIPITMQRALDAKLCASGRTVETHEYPGRSHMGVIAQDSPLIDDLFAWADAVAAGAAPGNCGS</sequence>
<evidence type="ECO:0008006" key="4">
    <source>
        <dbReference type="Google" id="ProtNLM"/>
    </source>
</evidence>